<dbReference type="CDD" id="cd03801">
    <property type="entry name" value="GT4_PimA-like"/>
    <property type="match status" value="1"/>
</dbReference>
<keyword evidence="3" id="KW-1185">Reference proteome</keyword>
<evidence type="ECO:0000313" key="2">
    <source>
        <dbReference type="EMBL" id="AIQ64039.1"/>
    </source>
</evidence>
<organism evidence="2 3">
    <name type="scientific">Paenibacillus stellifer</name>
    <dbReference type="NCBI Taxonomy" id="169760"/>
    <lineage>
        <taxon>Bacteria</taxon>
        <taxon>Bacillati</taxon>
        <taxon>Bacillota</taxon>
        <taxon>Bacilli</taxon>
        <taxon>Bacillales</taxon>
        <taxon>Paenibacillaceae</taxon>
        <taxon>Paenibacillus</taxon>
    </lineage>
</organism>
<dbReference type="Gene3D" id="3.40.50.2000">
    <property type="entry name" value="Glycogen Phosphorylase B"/>
    <property type="match status" value="1"/>
</dbReference>
<dbReference type="STRING" id="169760.PSTEL_14005"/>
<sequence>MSLDSGRERGINLIGYTRTENGVGEASRMAARAIQAAGIPFGMIHIPLNGAQSEDRSWSHMEITDSRYSTNLMYINADSVTGVYHRLGWNFFAGNTNIALWHWELPEFPDTWSSCFEMLDEVWAPSRFVQQAIQEISPIPVIRMPHAVNVEVPQWSGRSYFGLPVGKFLFLSMYDTWSFQERKNPQAAIEAFRKAFPEPDSNAGLVLKVNNANSMPEQLEQLKRSLAGIPNIYLIEISLTRPEINALIHSVDCFVSLHRSEGFGIVLAEAMYLGKPVIGTLWSGNTDFMNAGNSCGVSYQLVELDESYGPYSKGQRWAEPDVEQAAYFMNRLVSDAEWRNKIAAKGQHTIRTEFSPLKVGAMMKKRLEKLKRL</sequence>
<dbReference type="PANTHER" id="PTHR46656">
    <property type="entry name" value="PUTATIVE-RELATED"/>
    <property type="match status" value="1"/>
</dbReference>
<evidence type="ECO:0000313" key="3">
    <source>
        <dbReference type="Proteomes" id="UP000029507"/>
    </source>
</evidence>
<dbReference type="HOGENOM" id="CLU_036861_1_0_9"/>
<name>A0A089N5L3_9BACL</name>
<protein>
    <submittedName>
        <fullName evidence="2">Glycosyl transferase family 1</fullName>
    </submittedName>
</protein>
<dbReference type="KEGG" id="pste:PSTEL_14005"/>
<gene>
    <name evidence="2" type="ORF">PSTEL_14005</name>
</gene>
<proteinExistence type="predicted"/>
<dbReference type="EMBL" id="CP009286">
    <property type="protein sequence ID" value="AIQ64039.1"/>
    <property type="molecule type" value="Genomic_DNA"/>
</dbReference>
<dbReference type="Proteomes" id="UP000029507">
    <property type="component" value="Chromosome"/>
</dbReference>
<evidence type="ECO:0000259" key="1">
    <source>
        <dbReference type="Pfam" id="PF00534"/>
    </source>
</evidence>
<dbReference type="InterPro" id="IPR001296">
    <property type="entry name" value="Glyco_trans_1"/>
</dbReference>
<keyword evidence="2" id="KW-0808">Transferase</keyword>
<dbReference type="Pfam" id="PF00534">
    <property type="entry name" value="Glycos_transf_1"/>
    <property type="match status" value="1"/>
</dbReference>
<dbReference type="SUPFAM" id="SSF53756">
    <property type="entry name" value="UDP-Glycosyltransferase/glycogen phosphorylase"/>
    <property type="match status" value="1"/>
</dbReference>
<reference evidence="2 3" key="1">
    <citation type="submission" date="2014-08" db="EMBL/GenBank/DDBJ databases">
        <title>Comparative genomics of the Paenibacillus odorifer group.</title>
        <authorList>
            <person name="den Bakker H.C."/>
            <person name="Tsai Y.-C."/>
            <person name="Martin N."/>
            <person name="Korlach J."/>
            <person name="Wiedmann M."/>
        </authorList>
    </citation>
    <scope>NUCLEOTIDE SEQUENCE [LARGE SCALE GENOMIC DNA]</scope>
    <source>
        <strain evidence="2 3">DSM 14472</strain>
    </source>
</reference>
<dbReference type="AlphaFoldDB" id="A0A089N5L3"/>
<dbReference type="GO" id="GO:0016757">
    <property type="term" value="F:glycosyltransferase activity"/>
    <property type="evidence" value="ECO:0007669"/>
    <property type="project" value="InterPro"/>
</dbReference>
<accession>A0A089N5L3</accession>
<feature type="domain" description="Glycosyl transferase family 1" evidence="1">
    <location>
        <begin position="179"/>
        <end position="293"/>
    </location>
</feature>
<dbReference type="PANTHER" id="PTHR46656:SF3">
    <property type="entry name" value="PUTATIVE-RELATED"/>
    <property type="match status" value="1"/>
</dbReference>